<feature type="region of interest" description="Disordered" evidence="1">
    <location>
        <begin position="300"/>
        <end position="338"/>
    </location>
</feature>
<feature type="region of interest" description="Disordered" evidence="1">
    <location>
        <begin position="169"/>
        <end position="189"/>
    </location>
</feature>
<evidence type="ECO:0000256" key="1">
    <source>
        <dbReference type="SAM" id="MobiDB-lite"/>
    </source>
</evidence>
<keyword evidence="3" id="KW-1185">Reference proteome</keyword>
<gene>
    <name evidence="2" type="ORF">PAC_07538</name>
</gene>
<protein>
    <submittedName>
        <fullName evidence="2">Uncharacterized protein</fullName>
    </submittedName>
</protein>
<feature type="compositionally biased region" description="Polar residues" evidence="1">
    <location>
        <begin position="1"/>
        <end position="14"/>
    </location>
</feature>
<dbReference type="AlphaFoldDB" id="A0A1L7WY10"/>
<dbReference type="EMBL" id="FJOG01000010">
    <property type="protein sequence ID" value="CZR57649.1"/>
    <property type="molecule type" value="Genomic_DNA"/>
</dbReference>
<evidence type="ECO:0000313" key="3">
    <source>
        <dbReference type="Proteomes" id="UP000184330"/>
    </source>
</evidence>
<organism evidence="2 3">
    <name type="scientific">Phialocephala subalpina</name>
    <dbReference type="NCBI Taxonomy" id="576137"/>
    <lineage>
        <taxon>Eukaryota</taxon>
        <taxon>Fungi</taxon>
        <taxon>Dikarya</taxon>
        <taxon>Ascomycota</taxon>
        <taxon>Pezizomycotina</taxon>
        <taxon>Leotiomycetes</taxon>
        <taxon>Helotiales</taxon>
        <taxon>Mollisiaceae</taxon>
        <taxon>Phialocephala</taxon>
        <taxon>Phialocephala fortinii species complex</taxon>
    </lineage>
</organism>
<feature type="region of interest" description="Disordered" evidence="1">
    <location>
        <begin position="1"/>
        <end position="21"/>
    </location>
</feature>
<reference evidence="2 3" key="1">
    <citation type="submission" date="2016-03" db="EMBL/GenBank/DDBJ databases">
        <authorList>
            <person name="Ploux O."/>
        </authorList>
    </citation>
    <scope>NUCLEOTIDE SEQUENCE [LARGE SCALE GENOMIC DNA]</scope>
    <source>
        <strain evidence="2 3">UAMH 11012</strain>
    </source>
</reference>
<feature type="compositionally biased region" description="Polar residues" evidence="1">
    <location>
        <begin position="107"/>
        <end position="117"/>
    </location>
</feature>
<feature type="region of interest" description="Disordered" evidence="1">
    <location>
        <begin position="91"/>
        <end position="117"/>
    </location>
</feature>
<sequence length="338" mass="35903">MSQPPEENRASGQVNGLEGNLLMPPKRPWFLSDEHIPTSLVIDGYHYTLSQDRPPMRALGIKVNQDNPWPFTRPLGPALVSALTPTSAPLDPAAWAPNAPAPTSAPKTNSGASSIPTSAAPPVKAIWTLLEYEVVFALVKAMLEKQKAALSEGDFDSIVRAMNDKCSGHPAGTKLVPRAPRGPASGRVGVDRTKKVDRFSKSAHTNPTRTIHGVYDYVTRGHQDEYNALCQAVVGLSGEEYGYVTKRARVEENDEGKEGAGVINEGGYGTGMEVVGGTGVMGGMAGASVGHYQQPGYGNLPGFQGQSAYGQPQGNQYQPPPPPTAFGSHLINSYQASK</sequence>
<proteinExistence type="predicted"/>
<name>A0A1L7WY10_9HELO</name>
<feature type="compositionally biased region" description="Low complexity" evidence="1">
    <location>
        <begin position="91"/>
        <end position="106"/>
    </location>
</feature>
<accession>A0A1L7WY10</accession>
<dbReference type="Proteomes" id="UP000184330">
    <property type="component" value="Unassembled WGS sequence"/>
</dbReference>
<evidence type="ECO:0000313" key="2">
    <source>
        <dbReference type="EMBL" id="CZR57649.1"/>
    </source>
</evidence>